<comment type="caution">
    <text evidence="1">The sequence shown here is derived from an EMBL/GenBank/DDBJ whole genome shotgun (WGS) entry which is preliminary data.</text>
</comment>
<name>A0A7C3UEE8_9EURY</name>
<gene>
    <name evidence="1" type="ORF">ENX77_07895</name>
</gene>
<proteinExistence type="predicted"/>
<accession>A0A7C3UEE8</accession>
<evidence type="ECO:0000313" key="1">
    <source>
        <dbReference type="EMBL" id="HGE67016.1"/>
    </source>
</evidence>
<protein>
    <submittedName>
        <fullName evidence="1">Uncharacterized protein</fullName>
    </submittedName>
</protein>
<reference evidence="1" key="1">
    <citation type="journal article" date="2020" name="mSystems">
        <title>Genome- and Community-Level Interaction Insights into Carbon Utilization and Element Cycling Functions of Hydrothermarchaeota in Hydrothermal Sediment.</title>
        <authorList>
            <person name="Zhou Z."/>
            <person name="Liu Y."/>
            <person name="Xu W."/>
            <person name="Pan J."/>
            <person name="Luo Z.H."/>
            <person name="Li M."/>
        </authorList>
    </citation>
    <scope>NUCLEOTIDE SEQUENCE [LARGE SCALE GENOMIC DNA]</scope>
    <source>
        <strain evidence="1">SpSt-97</strain>
    </source>
</reference>
<sequence>MVEFREQIEREKLPKNTAIPIVVSFSGVLMKYTEGEPTPIVYFDPVTRSFGELPSPIKRREM</sequence>
<dbReference type="AlphaFoldDB" id="A0A7C3UEE8"/>
<dbReference type="EMBL" id="DTPI01000036">
    <property type="protein sequence ID" value="HGE67016.1"/>
    <property type="molecule type" value="Genomic_DNA"/>
</dbReference>
<organism evidence="1">
    <name type="scientific">Geoglobus ahangari</name>
    <dbReference type="NCBI Taxonomy" id="113653"/>
    <lineage>
        <taxon>Archaea</taxon>
        <taxon>Methanobacteriati</taxon>
        <taxon>Methanobacteriota</taxon>
        <taxon>Archaeoglobi</taxon>
        <taxon>Archaeoglobales</taxon>
        <taxon>Archaeoglobaceae</taxon>
        <taxon>Geoglobus</taxon>
    </lineage>
</organism>